<dbReference type="AlphaFoldDB" id="A0A1C7N682"/>
<keyword evidence="3" id="KW-1185">Reference proteome</keyword>
<sequence length="201" mass="22995">MKQDFIDFNKSSNSSTPSEEPEADLCICLPYIMAIICNAVIKSENADPQQISQDFVFSFCNTVIHANVRISASTTTNSLLWLSQTEPEFQPLTETKTVSAEDVGFASDNFHYRHKLALLKEKSPQIIEAKPALSHRNFITIMNEDVWNTYRCLRGNKNVSRSFCQCSKINKGDTKREMYMKKLKDHTCVRERLCLSPDTRN</sequence>
<evidence type="ECO:0000313" key="2">
    <source>
        <dbReference type="EMBL" id="OBZ84643.1"/>
    </source>
</evidence>
<feature type="region of interest" description="Disordered" evidence="1">
    <location>
        <begin position="1"/>
        <end position="21"/>
    </location>
</feature>
<organism evidence="2 3">
    <name type="scientific">Choanephora cucurbitarum</name>
    <dbReference type="NCBI Taxonomy" id="101091"/>
    <lineage>
        <taxon>Eukaryota</taxon>
        <taxon>Fungi</taxon>
        <taxon>Fungi incertae sedis</taxon>
        <taxon>Mucoromycota</taxon>
        <taxon>Mucoromycotina</taxon>
        <taxon>Mucoromycetes</taxon>
        <taxon>Mucorales</taxon>
        <taxon>Mucorineae</taxon>
        <taxon>Choanephoraceae</taxon>
        <taxon>Choanephoroideae</taxon>
        <taxon>Choanephora</taxon>
    </lineage>
</organism>
<protein>
    <submittedName>
        <fullName evidence="2">Uncharacterized protein</fullName>
    </submittedName>
</protein>
<name>A0A1C7N682_9FUNG</name>
<dbReference type="Proteomes" id="UP000093000">
    <property type="component" value="Unassembled WGS sequence"/>
</dbReference>
<comment type="caution">
    <text evidence="2">The sequence shown here is derived from an EMBL/GenBank/DDBJ whole genome shotgun (WGS) entry which is preliminary data.</text>
</comment>
<reference evidence="2 3" key="1">
    <citation type="submission" date="2016-03" db="EMBL/GenBank/DDBJ databases">
        <title>Choanephora cucurbitarum.</title>
        <authorList>
            <person name="Min B."/>
            <person name="Park H."/>
            <person name="Park J.-H."/>
            <person name="Shin H.-D."/>
            <person name="Choi I.-G."/>
        </authorList>
    </citation>
    <scope>NUCLEOTIDE SEQUENCE [LARGE SCALE GENOMIC DNA]</scope>
    <source>
        <strain evidence="2 3">KUS-F28377</strain>
    </source>
</reference>
<proteinExistence type="predicted"/>
<evidence type="ECO:0000256" key="1">
    <source>
        <dbReference type="SAM" id="MobiDB-lite"/>
    </source>
</evidence>
<evidence type="ECO:0000313" key="3">
    <source>
        <dbReference type="Proteomes" id="UP000093000"/>
    </source>
</evidence>
<gene>
    <name evidence="2" type="ORF">A0J61_07306</name>
</gene>
<accession>A0A1C7N682</accession>
<dbReference type="InParanoid" id="A0A1C7N682"/>
<dbReference type="EMBL" id="LUGH01000486">
    <property type="protein sequence ID" value="OBZ84643.1"/>
    <property type="molecule type" value="Genomic_DNA"/>
</dbReference>